<comment type="caution">
    <text evidence="2">The sequence shown here is derived from an EMBL/GenBank/DDBJ whole genome shotgun (WGS) entry which is preliminary data.</text>
</comment>
<protein>
    <submittedName>
        <fullName evidence="2">Uncharacterized protein</fullName>
    </submittedName>
</protein>
<dbReference type="Proteomes" id="UP001352263">
    <property type="component" value="Unassembled WGS sequence"/>
</dbReference>
<dbReference type="RefSeq" id="WP_326508428.1">
    <property type="nucleotide sequence ID" value="NZ_JAWIIV010000021.1"/>
</dbReference>
<keyword evidence="3" id="KW-1185">Reference proteome</keyword>
<feature type="region of interest" description="Disordered" evidence="1">
    <location>
        <begin position="42"/>
        <end position="92"/>
    </location>
</feature>
<evidence type="ECO:0000313" key="3">
    <source>
        <dbReference type="Proteomes" id="UP001352263"/>
    </source>
</evidence>
<name>A0ABU6JDL5_9BURK</name>
<accession>A0ABU6JDL5</accession>
<organism evidence="2 3">
    <name type="scientific">Noviherbaspirillum album</name>
    <dbReference type="NCBI Taxonomy" id="3080276"/>
    <lineage>
        <taxon>Bacteria</taxon>
        <taxon>Pseudomonadati</taxon>
        <taxon>Pseudomonadota</taxon>
        <taxon>Betaproteobacteria</taxon>
        <taxon>Burkholderiales</taxon>
        <taxon>Oxalobacteraceae</taxon>
        <taxon>Noviherbaspirillum</taxon>
    </lineage>
</organism>
<evidence type="ECO:0000313" key="2">
    <source>
        <dbReference type="EMBL" id="MEC4721741.1"/>
    </source>
</evidence>
<feature type="compositionally biased region" description="Polar residues" evidence="1">
    <location>
        <begin position="42"/>
        <end position="53"/>
    </location>
</feature>
<evidence type="ECO:0000256" key="1">
    <source>
        <dbReference type="SAM" id="MobiDB-lite"/>
    </source>
</evidence>
<proteinExistence type="predicted"/>
<feature type="compositionally biased region" description="Gly residues" evidence="1">
    <location>
        <begin position="56"/>
        <end position="65"/>
    </location>
</feature>
<gene>
    <name evidence="2" type="ORF">RY831_21465</name>
</gene>
<sequence length="92" mass="9814">MLKHNRDRLDMAKGFERTKWPDINAPAQRATTENYFLALERPTQNEAQQGVSTSGPSGGDAGVSGGIYAAPVTGASVPRERGNAEQPGTSNR</sequence>
<dbReference type="EMBL" id="JAWIIV010000021">
    <property type="protein sequence ID" value="MEC4721741.1"/>
    <property type="molecule type" value="Genomic_DNA"/>
</dbReference>
<reference evidence="2 3" key="1">
    <citation type="submission" date="2023-10" db="EMBL/GenBank/DDBJ databases">
        <title>Noviherbaspirillum sp. CPCC 100848 genome assembly.</title>
        <authorList>
            <person name="Li X.Y."/>
            <person name="Fang X.M."/>
        </authorList>
    </citation>
    <scope>NUCLEOTIDE SEQUENCE [LARGE SCALE GENOMIC DNA]</scope>
    <source>
        <strain evidence="2 3">CPCC 100848</strain>
    </source>
</reference>